<sequence length="453" mass="50436">MLKSFLSPIHRRWLCNALVSPNIPIASRAFAVDHWYFASSSSINPDQSARKYGRNDFGRFCNPPASFLCAGEKEFGSVRVNCCLRLKESKLGVFKGTYEQPGGIIYLDFSFEQPFDCSLLSADVNVTLLRRNETLGKHRKKTAARRPDDGPVQITSWGPKTLTGEKRSVTIEYGVNGTPFLQFPGGGFGGLGLNRTKTVECSSRWTLNSSLIRAQSSQLYEGLKWRFAANKFDKESRPATKVSTAFAFEYNGDEFDMRVTIEGTLDSSSARLKEKIKRVNKSVKRRFGSRYGREEDQFTTLIGSPREPKWFLNHWADNLDLAMQRENLINSIPLEIRDARLAMLEKGEIGMPDMPSNGDEAAPTLNNLFHADLTSTRPPMVESTGSATAPSCSSLTAVENDDQGPVTQTDNKASETNDCVGLVEQEMVAKMLRFKVVRIILHLVSMLVEAMGG</sequence>
<keyword evidence="3" id="KW-1185">Reference proteome</keyword>
<dbReference type="EMBL" id="NJES01000293">
    <property type="protein sequence ID" value="PHH74135.1"/>
    <property type="molecule type" value="Genomic_DNA"/>
</dbReference>
<evidence type="ECO:0000256" key="1">
    <source>
        <dbReference type="SAM" id="MobiDB-lite"/>
    </source>
</evidence>
<feature type="region of interest" description="Disordered" evidence="1">
    <location>
        <begin position="378"/>
        <end position="413"/>
    </location>
</feature>
<feature type="region of interest" description="Disordered" evidence="1">
    <location>
        <begin position="138"/>
        <end position="160"/>
    </location>
</feature>
<comment type="caution">
    <text evidence="2">The sequence shown here is derived from an EMBL/GenBank/DDBJ whole genome shotgun (WGS) entry which is preliminary data.</text>
</comment>
<protein>
    <submittedName>
        <fullName evidence="2">Uncharacterized protein</fullName>
    </submittedName>
</protein>
<accession>A0A2C5YX53</accession>
<reference evidence="2 3" key="1">
    <citation type="submission" date="2017-06" db="EMBL/GenBank/DDBJ databases">
        <title>Ant-infecting Ophiocordyceps genomes reveal a high diversity of potential behavioral manipulation genes and a possible major role for enterotoxins.</title>
        <authorList>
            <person name="De Bekker C."/>
            <person name="Evans H.C."/>
            <person name="Brachmann A."/>
            <person name="Hughes D.P."/>
        </authorList>
    </citation>
    <scope>NUCLEOTIDE SEQUENCE [LARGE SCALE GENOMIC DNA]</scope>
    <source>
        <strain evidence="2 3">Map16</strain>
    </source>
</reference>
<proteinExistence type="predicted"/>
<gene>
    <name evidence="2" type="ORF">CDD80_3294</name>
</gene>
<feature type="compositionally biased region" description="Polar residues" evidence="1">
    <location>
        <begin position="378"/>
        <end position="397"/>
    </location>
</feature>
<evidence type="ECO:0000313" key="3">
    <source>
        <dbReference type="Proteomes" id="UP000226431"/>
    </source>
</evidence>
<name>A0A2C5YX53_9HYPO</name>
<dbReference type="AlphaFoldDB" id="A0A2C5YX53"/>
<dbReference type="Proteomes" id="UP000226431">
    <property type="component" value="Unassembled WGS sequence"/>
</dbReference>
<organism evidence="2 3">
    <name type="scientific">Ophiocordyceps camponoti-rufipedis</name>
    <dbReference type="NCBI Taxonomy" id="2004952"/>
    <lineage>
        <taxon>Eukaryota</taxon>
        <taxon>Fungi</taxon>
        <taxon>Dikarya</taxon>
        <taxon>Ascomycota</taxon>
        <taxon>Pezizomycotina</taxon>
        <taxon>Sordariomycetes</taxon>
        <taxon>Hypocreomycetidae</taxon>
        <taxon>Hypocreales</taxon>
        <taxon>Ophiocordycipitaceae</taxon>
        <taxon>Ophiocordyceps</taxon>
    </lineage>
</organism>
<dbReference type="OrthoDB" id="3922785at2759"/>
<evidence type="ECO:0000313" key="2">
    <source>
        <dbReference type="EMBL" id="PHH74135.1"/>
    </source>
</evidence>
<dbReference type="STRING" id="2004952.A0A2C5YX53"/>